<comment type="caution">
    <text evidence="1">The sequence shown here is derived from an EMBL/GenBank/DDBJ whole genome shotgun (WGS) entry which is preliminary data.</text>
</comment>
<evidence type="ECO:0000313" key="2">
    <source>
        <dbReference type="Proteomes" id="UP000439994"/>
    </source>
</evidence>
<dbReference type="OrthoDB" id="6197868at2"/>
<reference evidence="1 2" key="1">
    <citation type="submission" date="2019-11" db="EMBL/GenBank/DDBJ databases">
        <title>P. haliotis isolates from Z. marina roots.</title>
        <authorList>
            <person name="Cohen M."/>
            <person name="Jospin G."/>
            <person name="Eisen J.A."/>
            <person name="Coil D.A."/>
        </authorList>
    </citation>
    <scope>NUCLEOTIDE SEQUENCE [LARGE SCALE GENOMIC DNA]</scope>
    <source>
        <strain evidence="1 2">UCD-MCMsp1aY</strain>
    </source>
</reference>
<accession>A0A6N8F5V8</accession>
<dbReference type="InterPro" id="IPR019630">
    <property type="entry name" value="DUF2496_YbaM-rel"/>
</dbReference>
<name>A0A6N8F5V8_9GAMM</name>
<organism evidence="1 2">
    <name type="scientific">Psychrosphaera haliotis</name>
    <dbReference type="NCBI Taxonomy" id="555083"/>
    <lineage>
        <taxon>Bacteria</taxon>
        <taxon>Pseudomonadati</taxon>
        <taxon>Pseudomonadota</taxon>
        <taxon>Gammaproteobacteria</taxon>
        <taxon>Alteromonadales</taxon>
        <taxon>Pseudoalteromonadaceae</taxon>
        <taxon>Psychrosphaera</taxon>
    </lineage>
</organism>
<proteinExistence type="predicted"/>
<dbReference type="RefSeq" id="WP_155694354.1">
    <property type="nucleotide sequence ID" value="NZ_WOCD01000001.1"/>
</dbReference>
<dbReference type="EMBL" id="WOCD01000001">
    <property type="protein sequence ID" value="MUH71544.1"/>
    <property type="molecule type" value="Genomic_DNA"/>
</dbReference>
<sequence>MPEKEKQEENSGHPLEDAPEHVQLAVDLIMLFESNNINTDTAIKALEIVQSDLINKQKKAQP</sequence>
<dbReference type="Pfam" id="PF10689">
    <property type="entry name" value="DUF2496"/>
    <property type="match status" value="1"/>
</dbReference>
<dbReference type="Proteomes" id="UP000439994">
    <property type="component" value="Unassembled WGS sequence"/>
</dbReference>
<evidence type="ECO:0000313" key="1">
    <source>
        <dbReference type="EMBL" id="MUH71544.1"/>
    </source>
</evidence>
<gene>
    <name evidence="1" type="ORF">GNP35_02930</name>
</gene>
<keyword evidence="2" id="KW-1185">Reference proteome</keyword>
<protein>
    <submittedName>
        <fullName evidence="1">DUF2496 domain-containing protein</fullName>
    </submittedName>
</protein>
<dbReference type="AlphaFoldDB" id="A0A6N8F5V8"/>